<dbReference type="EMBL" id="JABBCQ020000010">
    <property type="protein sequence ID" value="MBI1625347.1"/>
    <property type="molecule type" value="Genomic_DNA"/>
</dbReference>
<reference evidence="1" key="1">
    <citation type="submission" date="2020-12" db="EMBL/GenBank/DDBJ databases">
        <title>Comamonas sp. nov., isolated from stream water.</title>
        <authorList>
            <person name="Park K.-H."/>
        </authorList>
    </citation>
    <scope>NUCLEOTIDE SEQUENCE</scope>
    <source>
        <strain evidence="1">EJ-4</strain>
    </source>
</reference>
<dbReference type="Proteomes" id="UP000530032">
    <property type="component" value="Unassembled WGS sequence"/>
</dbReference>
<gene>
    <name evidence="1" type="ORF">HF327_012655</name>
</gene>
<keyword evidence="2" id="KW-1185">Reference proteome</keyword>
<accession>A0A843BDE4</accession>
<comment type="caution">
    <text evidence="1">The sequence shown here is derived from an EMBL/GenBank/DDBJ whole genome shotgun (WGS) entry which is preliminary data.</text>
</comment>
<proteinExistence type="predicted"/>
<evidence type="ECO:0000313" key="1">
    <source>
        <dbReference type="EMBL" id="MBI1625347.1"/>
    </source>
</evidence>
<sequence>MATSHACPLLAIDRRLAAVHRYWHEAESHYFDPDLFRSSIQTAIQTLRTVTFLIQSHKRLFQNFDIWYGAWQEKLRQDPLMRWMVDARNMIEKQGDLETFSVIKAEILASYYDEGPSWQVPAELFESKGMLLQTSLTTAEASHVGKHGVLRIQRRWVENSLPEHELLDALAIAYGRIDGLVKDAHAVLGLDPFHFSHATMHCQEPLPTNSGCLSCMLASSQVRTLHLHIESGSPMKFGSVKVEATQEELQVAADKYGIDKVAFEALSKGSLENKLVQLFEIAKKMIVIDGHHVPMVIFLKDGDVIYTTELAFSNKASKYVLMRQLGTDAAKISADGVIMISEVWSYKREKGALWSDPLNDPNRKEHLTASLITKYEDPVRLSAEIHRQDEEVHLGKTEITRNEVLPSFAPFYIAWGREIPTKWIEATHAFKE</sequence>
<name>A0A843BDE4_9BURK</name>
<dbReference type="AlphaFoldDB" id="A0A843BDE4"/>
<evidence type="ECO:0000313" key="2">
    <source>
        <dbReference type="Proteomes" id="UP000530032"/>
    </source>
</evidence>
<dbReference type="RefSeq" id="WP_198460509.1">
    <property type="nucleotide sequence ID" value="NZ_JABBCQ020000010.1"/>
</dbReference>
<protein>
    <submittedName>
        <fullName evidence="1">Uncharacterized protein</fullName>
    </submittedName>
</protein>
<organism evidence="1 2">
    <name type="scientific">Comamonas suwonensis</name>
    <dbReference type="NCBI Taxonomy" id="2606214"/>
    <lineage>
        <taxon>Bacteria</taxon>
        <taxon>Pseudomonadati</taxon>
        <taxon>Pseudomonadota</taxon>
        <taxon>Betaproteobacteria</taxon>
        <taxon>Burkholderiales</taxon>
        <taxon>Comamonadaceae</taxon>
        <taxon>Comamonas</taxon>
    </lineage>
</organism>